<dbReference type="PANTHER" id="PTHR30420">
    <property type="entry name" value="N-SUCCINYLARGININE DIHYDROLASE"/>
    <property type="match status" value="1"/>
</dbReference>
<dbReference type="NCBIfam" id="TIGR03243">
    <property type="entry name" value="arg_catab_AOST"/>
    <property type="match status" value="1"/>
</dbReference>
<evidence type="ECO:0000256" key="2">
    <source>
        <dbReference type="ARBA" id="ARBA00022679"/>
    </source>
</evidence>
<keyword evidence="2 4" id="KW-0808">Transferase</keyword>
<dbReference type="PANTHER" id="PTHR30420:SF1">
    <property type="entry name" value="ARGININE N-SUCCINYLTRANSFERASE"/>
    <property type="match status" value="1"/>
</dbReference>
<evidence type="ECO:0000256" key="3">
    <source>
        <dbReference type="ARBA" id="ARBA00023315"/>
    </source>
</evidence>
<dbReference type="GO" id="GO:0006527">
    <property type="term" value="P:L-arginine catabolic process"/>
    <property type="evidence" value="ECO:0007669"/>
    <property type="project" value="InterPro"/>
</dbReference>
<evidence type="ECO:0000256" key="1">
    <source>
        <dbReference type="ARBA" id="ARBA00022503"/>
    </source>
</evidence>
<reference evidence="4 5" key="1">
    <citation type="submission" date="2019-03" db="EMBL/GenBank/DDBJ databases">
        <title>Genomic Encyclopedia of Type Strains, Phase III (KMG-III): the genomes of soil and plant-associated and newly described type strains.</title>
        <authorList>
            <person name="Whitman W."/>
        </authorList>
    </citation>
    <scope>NUCLEOTIDE SEQUENCE [LARGE SCALE GENOMIC DNA]</scope>
    <source>
        <strain evidence="4 5">CECT 7378</strain>
    </source>
</reference>
<protein>
    <submittedName>
        <fullName evidence="4">Arginine N-succinyltransferase</fullName>
    </submittedName>
</protein>
<keyword evidence="5" id="KW-1185">Reference proteome</keyword>
<dbReference type="OrthoDB" id="21121at2"/>
<evidence type="ECO:0000313" key="5">
    <source>
        <dbReference type="Proteomes" id="UP000294656"/>
    </source>
</evidence>
<name>A0A4R6MBF0_9GAMM</name>
<dbReference type="Proteomes" id="UP000294656">
    <property type="component" value="Unassembled WGS sequence"/>
</dbReference>
<dbReference type="GO" id="GO:0008791">
    <property type="term" value="F:arginine N-succinyltransferase activity"/>
    <property type="evidence" value="ECO:0007669"/>
    <property type="project" value="InterPro"/>
</dbReference>
<dbReference type="InterPro" id="IPR016181">
    <property type="entry name" value="Acyl_CoA_acyltransferase"/>
</dbReference>
<sequence length="343" mass="38197">MYLVRPADFQDLPALERLAQQAGIGFTNFPANRDRLNDKIASSKRALQTDVVNPGDETYLFVLVDEATGDVVGTSGLEAMVGLESPFYSYRIDEVVHASPQLQIHNRIPALFLCHDYSGTSRMMAMIINNQHQNPTAMSLLSRARLLFIAKHSDRFTQKLFVELRGDSDKHGYSPFWESLGKHFFSMDFKKADYLSGVSSKHFIADLMPRYPIYVPTLSSEAQDVIGVVHEDSAKTSDLLLDEGFEFRGYVDIFDAGPTVEARIQDLRTIREQKSGKTLISTKSEIEAKNTDSASYLISAGHLEDFRVTSARAISQVAGLSIDDQTSERLSIGSGSQIQWATL</sequence>
<proteinExistence type="predicted"/>
<dbReference type="InterPro" id="IPR007041">
    <property type="entry name" value="Arg_succinylTrfase_AstA/AruG"/>
</dbReference>
<dbReference type="SUPFAM" id="SSF55729">
    <property type="entry name" value="Acyl-CoA N-acyltransferases (Nat)"/>
    <property type="match status" value="1"/>
</dbReference>
<dbReference type="RefSeq" id="WP_133503412.1">
    <property type="nucleotide sequence ID" value="NZ_SNXC01000011.1"/>
</dbReference>
<keyword evidence="1" id="KW-0056">Arginine metabolism</keyword>
<accession>A0A4R6MBF0</accession>
<keyword evidence="3" id="KW-0012">Acyltransferase</keyword>
<evidence type="ECO:0000313" key="4">
    <source>
        <dbReference type="EMBL" id="TDO98000.1"/>
    </source>
</evidence>
<dbReference type="AlphaFoldDB" id="A0A4R6MBF0"/>
<gene>
    <name evidence="4" type="ORF">DFP79_1632</name>
</gene>
<comment type="caution">
    <text evidence="4">The sequence shown here is derived from an EMBL/GenBank/DDBJ whole genome shotgun (WGS) entry which is preliminary data.</text>
</comment>
<organism evidence="4 5">
    <name type="scientific">Marinomonas balearica</name>
    <dbReference type="NCBI Taxonomy" id="491947"/>
    <lineage>
        <taxon>Bacteria</taxon>
        <taxon>Pseudomonadati</taxon>
        <taxon>Pseudomonadota</taxon>
        <taxon>Gammaproteobacteria</taxon>
        <taxon>Oceanospirillales</taxon>
        <taxon>Oceanospirillaceae</taxon>
        <taxon>Marinomonas</taxon>
    </lineage>
</organism>
<dbReference type="Pfam" id="PF04958">
    <property type="entry name" value="AstA"/>
    <property type="match status" value="1"/>
</dbReference>
<dbReference type="EMBL" id="SNXC01000011">
    <property type="protein sequence ID" value="TDO98000.1"/>
    <property type="molecule type" value="Genomic_DNA"/>
</dbReference>